<keyword evidence="8 9" id="KW-0413">Isomerase</keyword>
<dbReference type="EC" id="5.6.2.2" evidence="9"/>
<protein>
    <recommendedName>
        <fullName evidence="9">DNA gyrase subunit A</fullName>
        <ecNumber evidence="9">5.6.2.2</ecNumber>
    </recommendedName>
</protein>
<evidence type="ECO:0000313" key="13">
    <source>
        <dbReference type="EMBL" id="ACF10524.1"/>
    </source>
</evidence>
<dbReference type="InterPro" id="IPR013758">
    <property type="entry name" value="Topo_IIA_A/C_ab"/>
</dbReference>
<dbReference type="FunFam" id="3.30.1360.40:FF:000002">
    <property type="entry name" value="DNA gyrase subunit A"/>
    <property type="match status" value="1"/>
</dbReference>
<reference evidence="13" key="1">
    <citation type="submission" date="2008-06" db="EMBL/GenBank/DDBJ databases">
        <title>Complete sequence of Chlorobaculum parvum NCIB 8327.</title>
        <authorList>
            <consortium name="US DOE Joint Genome Institute"/>
            <person name="Lucas S."/>
            <person name="Copeland A."/>
            <person name="Lapidus A."/>
            <person name="Glavina del Rio T."/>
            <person name="Dalin E."/>
            <person name="Tice H."/>
            <person name="Bruce D."/>
            <person name="Goodwin L."/>
            <person name="Pitluck S."/>
            <person name="Schmutz J."/>
            <person name="Larimer F."/>
            <person name="Land M."/>
            <person name="Hauser L."/>
            <person name="Kyrpides N."/>
            <person name="Mikhailova N."/>
            <person name="Zhao F."/>
            <person name="Li T."/>
            <person name="Liu Z."/>
            <person name="Overmann J."/>
            <person name="Bryant D.A."/>
            <person name="Richardson P."/>
        </authorList>
    </citation>
    <scope>NUCLEOTIDE SEQUENCE [LARGE SCALE GENOMIC DNA]</scope>
    <source>
        <strain evidence="13">NCIB 8327</strain>
    </source>
</reference>
<dbReference type="RefSeq" id="WP_012501359.1">
    <property type="nucleotide sequence ID" value="NC_011027.1"/>
</dbReference>
<dbReference type="OrthoDB" id="9806486at2"/>
<keyword evidence="5 9" id="KW-0067">ATP-binding</keyword>
<gene>
    <name evidence="9" type="primary">gyrA</name>
    <name evidence="13" type="ordered locus">Cpar_0096</name>
</gene>
<organism evidence="13 14">
    <name type="scientific">Chlorobaculum parvum (strain DSM 263 / NCIMB 8327)</name>
    <name type="common">Chlorobium vibrioforme subsp. thiosulfatophilum</name>
    <dbReference type="NCBI Taxonomy" id="517417"/>
    <lineage>
        <taxon>Bacteria</taxon>
        <taxon>Pseudomonadati</taxon>
        <taxon>Chlorobiota</taxon>
        <taxon>Chlorobiia</taxon>
        <taxon>Chlorobiales</taxon>
        <taxon>Chlorobiaceae</taxon>
        <taxon>Chlorobaculum</taxon>
    </lineage>
</organism>
<evidence type="ECO:0000256" key="4">
    <source>
        <dbReference type="ARBA" id="ARBA00022741"/>
    </source>
</evidence>
<evidence type="ECO:0000256" key="11">
    <source>
        <dbReference type="SAM" id="MobiDB-lite"/>
    </source>
</evidence>
<dbReference type="AlphaFoldDB" id="B3QRK9"/>
<dbReference type="CDD" id="cd00187">
    <property type="entry name" value="TOP4c"/>
    <property type="match status" value="1"/>
</dbReference>
<dbReference type="SUPFAM" id="SSF101904">
    <property type="entry name" value="GyrA/ParC C-terminal domain-like"/>
    <property type="match status" value="1"/>
</dbReference>
<keyword evidence="7 9" id="KW-0238">DNA-binding</keyword>
<feature type="active site" description="O-(5'-phospho-DNA)-tyrosine intermediate" evidence="9 10">
    <location>
        <position position="120"/>
    </location>
</feature>
<feature type="compositionally biased region" description="Acidic residues" evidence="11">
    <location>
        <begin position="810"/>
        <end position="826"/>
    </location>
</feature>
<evidence type="ECO:0000256" key="9">
    <source>
        <dbReference type="HAMAP-Rule" id="MF_01897"/>
    </source>
</evidence>
<keyword evidence="3 9" id="KW-0963">Cytoplasm</keyword>
<dbReference type="GO" id="GO:0006265">
    <property type="term" value="P:DNA topological change"/>
    <property type="evidence" value="ECO:0007669"/>
    <property type="project" value="UniProtKB-UniRule"/>
</dbReference>
<evidence type="ECO:0000256" key="8">
    <source>
        <dbReference type="ARBA" id="ARBA00023235"/>
    </source>
</evidence>
<dbReference type="GO" id="GO:0005524">
    <property type="term" value="F:ATP binding"/>
    <property type="evidence" value="ECO:0007669"/>
    <property type="project" value="UniProtKB-UniRule"/>
</dbReference>
<evidence type="ECO:0000256" key="2">
    <source>
        <dbReference type="ARBA" id="ARBA00008263"/>
    </source>
</evidence>
<name>B3QRK9_CHLP8</name>
<comment type="similarity">
    <text evidence="2 9">Belongs to the type II topoisomerase GyrA/ParC subunit family.</text>
</comment>
<dbReference type="SUPFAM" id="SSF56719">
    <property type="entry name" value="Type II DNA topoisomerase"/>
    <property type="match status" value="1"/>
</dbReference>
<sequence length="826" mass="92869">MQREKILPISIEEEMRDAYLDYSMSVIVSRALPDVRDGLKPVHRRVLYGMHELGLQSNKPHKKSARVVGEVLGKYHPHGDSAVYDSLVRMVQDFSLRYPLIDGQGNFGSVDGDSPAAMRYTEVRMKAIAGEMLKDLDKETVDFALNFDDSLEEPTVLPSAIPNLLVNGASGIAVGMATNIPPHNMREVVSGLIAMIDDPEIEITDLMKYVTAPDFPTGGIIYGYEGVRQAYLTGRGKVVIRARAVVEVTQKNGRESIIVTELPYQVNKVRLIEKIVELVHDKKIEGIADIRDESDREGMRLVIELKRDAVPKVVLNHLYKHTPMQDTFGVIMLALVDGVPRVLNLKEMMQYYIRHRNEIVLRRTQYDLNAAEKRAHILEGLKICLDNLDEVITTIRQSPDTPTAQSRLIDRFGLTEVQAKAILEMRLQRLTGMERQKIDDEYKQTMALIEELKSILASPAKQMEIIKEELLKVSEVYGDERRTEMRPQEGDFSIEDMIAQEDVVITITHDGFIKRFPVSGYRRQHRGGRGVAGAQAKNEDFIEHMFIASTHNYILFFTTAGRCYWLKVYEIPEAGRSARGRSLANIMELPPGEKIRTYINIRNFDDPHFIIMATANGIVKKTDLKQYSNPRRTGINAITIEEGDELIEARLTDGDHQVILAKSSGYAVRFPESEVRSMGRTAMGVKGITLDEAERCISMVTTKRNDTSLLAVTDNGYGKRSKVEDYRMTKRGARGVITIKAHEKIGNLVGLLDVNDEDDLIIITTNGIVIRQHVSDIRVLGRNTSGVRLIRLDAGDRISATARVPKSDDEPTSEPLGEDGQIDMGF</sequence>
<dbReference type="EMBL" id="CP001099">
    <property type="protein sequence ID" value="ACF10524.1"/>
    <property type="molecule type" value="Genomic_DNA"/>
</dbReference>
<dbReference type="FunFam" id="3.90.199.10:FF:000001">
    <property type="entry name" value="DNA gyrase subunit A"/>
    <property type="match status" value="1"/>
</dbReference>
<dbReference type="eggNOG" id="COG0188">
    <property type="taxonomic scope" value="Bacteria"/>
</dbReference>
<dbReference type="Pfam" id="PF00521">
    <property type="entry name" value="DNA_topoisoIV"/>
    <property type="match status" value="1"/>
</dbReference>
<dbReference type="InterPro" id="IPR006691">
    <property type="entry name" value="GyrA/parC_rep"/>
</dbReference>
<comment type="catalytic activity">
    <reaction evidence="1 9 10">
        <text>ATP-dependent breakage, passage and rejoining of double-stranded DNA.</text>
        <dbReference type="EC" id="5.6.2.2"/>
    </reaction>
</comment>
<dbReference type="InterPro" id="IPR002205">
    <property type="entry name" value="Topo_IIA_dom_A"/>
</dbReference>
<evidence type="ECO:0000259" key="12">
    <source>
        <dbReference type="PROSITE" id="PS52040"/>
    </source>
</evidence>
<dbReference type="HAMAP" id="MF_01897">
    <property type="entry name" value="GyrA"/>
    <property type="match status" value="1"/>
</dbReference>
<evidence type="ECO:0000256" key="1">
    <source>
        <dbReference type="ARBA" id="ARBA00000185"/>
    </source>
</evidence>
<feature type="region of interest" description="Disordered" evidence="11">
    <location>
        <begin position="801"/>
        <end position="826"/>
    </location>
</feature>
<evidence type="ECO:0000256" key="5">
    <source>
        <dbReference type="ARBA" id="ARBA00022840"/>
    </source>
</evidence>
<dbReference type="NCBIfam" id="NF004044">
    <property type="entry name" value="PRK05561.1"/>
    <property type="match status" value="1"/>
</dbReference>
<dbReference type="InterPro" id="IPR013760">
    <property type="entry name" value="Topo_IIA-like_dom_sf"/>
</dbReference>
<dbReference type="InterPro" id="IPR050220">
    <property type="entry name" value="Type_II_DNA_Topoisomerases"/>
</dbReference>
<dbReference type="InterPro" id="IPR005743">
    <property type="entry name" value="GyrA"/>
</dbReference>
<evidence type="ECO:0000256" key="7">
    <source>
        <dbReference type="ARBA" id="ARBA00023125"/>
    </source>
</evidence>
<comment type="function">
    <text evidence="9">A type II topoisomerase that negatively supercoils closed circular double-stranded (ds) DNA in an ATP-dependent manner to modulate DNA topology and maintain chromosomes in an underwound state. Negative supercoiling favors strand separation, and DNA replication, transcription, recombination and repair, all of which involve strand separation. Also able to catalyze the interconversion of other topological isomers of dsDNA rings, including catenanes and knotted rings. Type II topoisomerases break and join 2 DNA strands simultaneously in an ATP-dependent manner.</text>
</comment>
<dbReference type="GO" id="GO:0005737">
    <property type="term" value="C:cytoplasm"/>
    <property type="evidence" value="ECO:0007669"/>
    <property type="project" value="UniProtKB-SubCell"/>
</dbReference>
<dbReference type="SMART" id="SM00434">
    <property type="entry name" value="TOP4c"/>
    <property type="match status" value="1"/>
</dbReference>
<evidence type="ECO:0000256" key="3">
    <source>
        <dbReference type="ARBA" id="ARBA00022490"/>
    </source>
</evidence>
<dbReference type="FunFam" id="2.120.10.90:FF:000004">
    <property type="entry name" value="DNA gyrase subunit A"/>
    <property type="match status" value="1"/>
</dbReference>
<evidence type="ECO:0000313" key="14">
    <source>
        <dbReference type="Proteomes" id="UP000008811"/>
    </source>
</evidence>
<comment type="subcellular location">
    <subcellularLocation>
        <location evidence="9">Cytoplasm</location>
    </subcellularLocation>
</comment>
<dbReference type="STRING" id="517417.Cpar_0096"/>
<evidence type="ECO:0000256" key="10">
    <source>
        <dbReference type="PROSITE-ProRule" id="PRU01384"/>
    </source>
</evidence>
<dbReference type="KEGG" id="cpc:Cpar_0096"/>
<keyword evidence="6 9" id="KW-0799">Topoisomerase</keyword>
<comment type="miscellaneous">
    <text evidence="9">Few gyrases are as efficient as E.coli at forming negative supercoils. Not all organisms have 2 type II topoisomerases; in organisms with a single type II topoisomerase this enzyme also has to decatenate newly replicated chromosomes.</text>
</comment>
<dbReference type="Gene3D" id="3.90.199.10">
    <property type="entry name" value="Topoisomerase II, domain 5"/>
    <property type="match status" value="1"/>
</dbReference>
<keyword evidence="14" id="KW-1185">Reference proteome</keyword>
<dbReference type="Proteomes" id="UP000008811">
    <property type="component" value="Chromosome"/>
</dbReference>
<evidence type="ECO:0000256" key="6">
    <source>
        <dbReference type="ARBA" id="ARBA00023029"/>
    </source>
</evidence>
<dbReference type="GO" id="GO:0003677">
    <property type="term" value="F:DNA binding"/>
    <property type="evidence" value="ECO:0007669"/>
    <property type="project" value="UniProtKB-UniRule"/>
</dbReference>
<dbReference type="FunFam" id="1.10.268.10:FF:000001">
    <property type="entry name" value="DNA gyrase subunit A"/>
    <property type="match status" value="1"/>
</dbReference>
<accession>B3QRK9</accession>
<dbReference type="GO" id="GO:0006261">
    <property type="term" value="P:DNA-templated DNA replication"/>
    <property type="evidence" value="ECO:0007669"/>
    <property type="project" value="UniProtKB-UniRule"/>
</dbReference>
<dbReference type="InterPro" id="IPR035516">
    <property type="entry name" value="Gyrase/topoIV_suA_C"/>
</dbReference>
<dbReference type="Gene3D" id="2.120.10.90">
    <property type="entry name" value="DNA gyrase/topoisomerase IV, subunit A, C-terminal"/>
    <property type="match status" value="1"/>
</dbReference>
<dbReference type="GO" id="GO:0034335">
    <property type="term" value="F:DNA negative supercoiling activity"/>
    <property type="evidence" value="ECO:0007669"/>
    <property type="project" value="UniProtKB-ARBA"/>
</dbReference>
<proteinExistence type="inferred from homology"/>
<dbReference type="HOGENOM" id="CLU_002977_6_1_10"/>
<dbReference type="PANTHER" id="PTHR43493:SF5">
    <property type="entry name" value="DNA GYRASE SUBUNIT A, CHLOROPLASTIC_MITOCHONDRIAL"/>
    <property type="match status" value="1"/>
</dbReference>
<keyword evidence="4 9" id="KW-0547">Nucleotide-binding</keyword>
<dbReference type="GO" id="GO:0009330">
    <property type="term" value="C:DNA topoisomerase type II (double strand cut, ATP-hydrolyzing) complex"/>
    <property type="evidence" value="ECO:0007669"/>
    <property type="project" value="TreeGrafter"/>
</dbReference>
<feature type="short sequence motif" description="GyrA-box" evidence="9">
    <location>
        <begin position="524"/>
        <end position="530"/>
    </location>
</feature>
<comment type="subunit">
    <text evidence="9">Heterotetramer, composed of two GyrA and two GyrB chains. In the heterotetramer, GyrA contains the active site tyrosine that forms a transient covalent intermediate with DNA, while GyrB binds cofactors and catalyzes ATP hydrolysis.</text>
</comment>
<dbReference type="Pfam" id="PF03989">
    <property type="entry name" value="DNA_gyraseA_C"/>
    <property type="match status" value="6"/>
</dbReference>
<dbReference type="Gene3D" id="1.10.268.10">
    <property type="entry name" value="Topoisomerase, domain 3"/>
    <property type="match status" value="1"/>
</dbReference>
<dbReference type="NCBIfam" id="NF004043">
    <property type="entry name" value="PRK05560.1"/>
    <property type="match status" value="1"/>
</dbReference>
<dbReference type="PANTHER" id="PTHR43493">
    <property type="entry name" value="DNA GYRASE/TOPOISOMERASE SUBUNIT A"/>
    <property type="match status" value="1"/>
</dbReference>
<dbReference type="NCBIfam" id="TIGR01063">
    <property type="entry name" value="gyrA"/>
    <property type="match status" value="1"/>
</dbReference>
<dbReference type="Gene3D" id="3.30.1360.40">
    <property type="match status" value="1"/>
</dbReference>
<dbReference type="InterPro" id="IPR013757">
    <property type="entry name" value="Topo_IIA_A_a_sf"/>
</dbReference>
<dbReference type="GO" id="GO:0005694">
    <property type="term" value="C:chromosome"/>
    <property type="evidence" value="ECO:0007669"/>
    <property type="project" value="InterPro"/>
</dbReference>
<dbReference type="PROSITE" id="PS52040">
    <property type="entry name" value="TOPO_IIA"/>
    <property type="match status" value="1"/>
</dbReference>
<feature type="domain" description="Topo IIA-type catalytic" evidence="12">
    <location>
        <begin position="32"/>
        <end position="497"/>
    </location>
</feature>